<dbReference type="AlphaFoldDB" id="A0A085G240"/>
<dbReference type="EMBL" id="JMPJ01000073">
    <property type="protein sequence ID" value="KFC77785.1"/>
    <property type="molecule type" value="Genomic_DNA"/>
</dbReference>
<dbReference type="InterPro" id="IPR008231">
    <property type="entry name" value="CsaA"/>
</dbReference>
<dbReference type="InterPro" id="IPR051270">
    <property type="entry name" value="Tyrosine-tRNA_ligase_regulator"/>
</dbReference>
<feature type="domain" description="TRNA-binding" evidence="4">
    <location>
        <begin position="8"/>
        <end position="112"/>
    </location>
</feature>
<dbReference type="FunFam" id="2.40.50.140:FF:000165">
    <property type="entry name" value="Chaperone CsaA"/>
    <property type="match status" value="1"/>
</dbReference>
<evidence type="ECO:0000256" key="1">
    <source>
        <dbReference type="ARBA" id="ARBA00022555"/>
    </source>
</evidence>
<evidence type="ECO:0000256" key="2">
    <source>
        <dbReference type="ARBA" id="ARBA00022884"/>
    </source>
</evidence>
<dbReference type="NCBIfam" id="NF007493">
    <property type="entry name" value="PRK10089.1-2"/>
    <property type="match status" value="1"/>
</dbReference>
<dbReference type="PROSITE" id="PS50886">
    <property type="entry name" value="TRBD"/>
    <property type="match status" value="1"/>
</dbReference>
<dbReference type="NCBIfam" id="NF007494">
    <property type="entry name" value="PRK10089.1-3"/>
    <property type="match status" value="1"/>
</dbReference>
<dbReference type="PANTHER" id="PTHR11586:SF37">
    <property type="entry name" value="TRNA-BINDING DOMAIN-CONTAINING PROTEIN"/>
    <property type="match status" value="1"/>
</dbReference>
<name>A0A085G240_EWIA3</name>
<dbReference type="RefSeq" id="WP_034795493.1">
    <property type="nucleotide sequence ID" value="NZ_JMPJ01000073.1"/>
</dbReference>
<keyword evidence="2 3" id="KW-0694">RNA-binding</keyword>
<dbReference type="CDD" id="cd02798">
    <property type="entry name" value="tRNA_bind_CsaA"/>
    <property type="match status" value="1"/>
</dbReference>
<dbReference type="OrthoDB" id="9794564at2"/>
<dbReference type="NCBIfam" id="TIGR02222">
    <property type="entry name" value="chap_CsaA"/>
    <property type="match status" value="1"/>
</dbReference>
<evidence type="ECO:0000313" key="6">
    <source>
        <dbReference type="Proteomes" id="UP000028640"/>
    </source>
</evidence>
<dbReference type="eggNOG" id="COG0073">
    <property type="taxonomic scope" value="Bacteria"/>
</dbReference>
<organism evidence="5 6">
    <name type="scientific">Ewingella americana (strain ATCC 33852 / DSM 4580 / CCUG 14506 / JCM 5911 / LMG 7869 / NCTC 12157 / CDC 1468-78)</name>
    <dbReference type="NCBI Taxonomy" id="910964"/>
    <lineage>
        <taxon>Bacteria</taxon>
        <taxon>Pseudomonadati</taxon>
        <taxon>Pseudomonadota</taxon>
        <taxon>Gammaproteobacteria</taxon>
        <taxon>Enterobacterales</taxon>
        <taxon>Yersiniaceae</taxon>
        <taxon>Ewingella</taxon>
    </lineage>
</organism>
<dbReference type="Pfam" id="PF01588">
    <property type="entry name" value="tRNA_bind"/>
    <property type="match status" value="1"/>
</dbReference>
<dbReference type="GeneID" id="78382469"/>
<keyword evidence="6" id="KW-1185">Reference proteome</keyword>
<evidence type="ECO:0000256" key="3">
    <source>
        <dbReference type="PROSITE-ProRule" id="PRU00209"/>
    </source>
</evidence>
<evidence type="ECO:0000259" key="4">
    <source>
        <dbReference type="PROSITE" id="PS50886"/>
    </source>
</evidence>
<dbReference type="InterPro" id="IPR002547">
    <property type="entry name" value="tRNA-bd_dom"/>
</dbReference>
<keyword evidence="1 3" id="KW-0820">tRNA-binding</keyword>
<reference evidence="5 6" key="1">
    <citation type="submission" date="2014-05" db="EMBL/GenBank/DDBJ databases">
        <title>ATOL: Assembling a taxonomically balanced genome-scale reconstruction of the evolutionary history of the Enterobacteriaceae.</title>
        <authorList>
            <person name="Plunkett G.III."/>
            <person name="Neeno-Eckwall E.C."/>
            <person name="Glasner J.D."/>
            <person name="Perna N.T."/>
        </authorList>
    </citation>
    <scope>NUCLEOTIDE SEQUENCE [LARGE SCALE GENOMIC DNA]</scope>
    <source>
        <strain evidence="5 6">ATCC 33852</strain>
    </source>
</reference>
<dbReference type="NCBIfam" id="NF007495">
    <property type="entry name" value="PRK10089.1-4"/>
    <property type="match status" value="1"/>
</dbReference>
<comment type="caution">
    <text evidence="5">The sequence shown here is derived from an EMBL/GenBank/DDBJ whole genome shotgun (WGS) entry which is preliminary data.</text>
</comment>
<dbReference type="GO" id="GO:0000049">
    <property type="term" value="F:tRNA binding"/>
    <property type="evidence" value="ECO:0007669"/>
    <property type="project" value="UniProtKB-UniRule"/>
</dbReference>
<dbReference type="SUPFAM" id="SSF50249">
    <property type="entry name" value="Nucleic acid-binding proteins"/>
    <property type="match status" value="1"/>
</dbReference>
<accession>A0A085G240</accession>
<dbReference type="Proteomes" id="UP000028640">
    <property type="component" value="Unassembled WGS sequence"/>
</dbReference>
<sequence length="112" mass="12402">MDEITFPEFLKVELRVGKIVKAEAFPKARNPSYILHVDFGEELGVRKSSAQITKHYQLEELVGKKVVAVVNFPKKQIGPIQSECLVTGFHDQNGDVVLCVPDGDVPLGTKLL</sequence>
<dbReference type="PANTHER" id="PTHR11586">
    <property type="entry name" value="TRNA-AMINOACYLATION COFACTOR ARC1 FAMILY MEMBER"/>
    <property type="match status" value="1"/>
</dbReference>
<dbReference type="STRING" id="910964.GEAM_4122"/>
<gene>
    <name evidence="5" type="primary">csaA</name>
    <name evidence="5" type="ORF">GEAM_4122</name>
</gene>
<evidence type="ECO:0000313" key="5">
    <source>
        <dbReference type="EMBL" id="KFC77785.1"/>
    </source>
</evidence>
<protein>
    <submittedName>
        <fullName evidence="5">CsaA family protein secretion chaperonin</fullName>
    </submittedName>
</protein>
<proteinExistence type="predicted"/>
<dbReference type="Gene3D" id="2.40.50.140">
    <property type="entry name" value="Nucleic acid-binding proteins"/>
    <property type="match status" value="1"/>
</dbReference>
<dbReference type="InterPro" id="IPR012340">
    <property type="entry name" value="NA-bd_OB-fold"/>
</dbReference>